<dbReference type="PANTHER" id="PTHR42718:SF49">
    <property type="entry name" value="EXPORT PROTEIN"/>
    <property type="match status" value="1"/>
</dbReference>
<dbReference type="PROSITE" id="PS00216">
    <property type="entry name" value="SUGAR_TRANSPORT_1"/>
    <property type="match status" value="1"/>
</dbReference>
<evidence type="ECO:0000256" key="8">
    <source>
        <dbReference type="SAM" id="Phobius"/>
    </source>
</evidence>
<dbReference type="GO" id="GO:1990961">
    <property type="term" value="P:xenobiotic detoxification by transmembrane export across the plasma membrane"/>
    <property type="evidence" value="ECO:0007669"/>
    <property type="project" value="InterPro"/>
</dbReference>
<evidence type="ECO:0000256" key="2">
    <source>
        <dbReference type="ARBA" id="ARBA00006236"/>
    </source>
</evidence>
<accession>A0A846X0Y5</accession>
<evidence type="ECO:0000313" key="11">
    <source>
        <dbReference type="Proteomes" id="UP000582646"/>
    </source>
</evidence>
<keyword evidence="4" id="KW-1003">Cell membrane</keyword>
<feature type="transmembrane region" description="Helical" evidence="8">
    <location>
        <begin position="285"/>
        <end position="306"/>
    </location>
</feature>
<dbReference type="InterPro" id="IPR011701">
    <property type="entry name" value="MFS"/>
</dbReference>
<feature type="transmembrane region" description="Helical" evidence="8">
    <location>
        <begin position="312"/>
        <end position="335"/>
    </location>
</feature>
<dbReference type="Proteomes" id="UP000582646">
    <property type="component" value="Unassembled WGS sequence"/>
</dbReference>
<protein>
    <submittedName>
        <fullName evidence="10">Multidrug effflux MFS transporter</fullName>
    </submittedName>
</protein>
<dbReference type="InterPro" id="IPR004812">
    <property type="entry name" value="Efflux_drug-R_Bcr/CmlA"/>
</dbReference>
<sequence>MSESSSRAQRGNLRLALILGSLSAFGPITTDLYLPALPAAAADLHASQPAIQATLTSCLIGLAVGQVVVGPLSDSIGRRRPMVIGMALFVVSSLLCAVAPSVYLLDVARLFQGLAGAAGIVLSLAIVRDLFDCVAAARMIAALMAVGGVAPIIAPLAGSQLLRVTDWRGLFGVLAALGVALLAIAVAKVPESLPTADRRPVGWGSVAKGFASLARDRRFVALTLSGGLGFAAMFAYISTSAFIFQSHYGYSESQFSVVFAVNALGLLATNLVAGRLVGRVPVSTLARIGLAGMVVGAVASLVTLAIGQPPLVIASLFVTVASLGLVMPTVAALALDDHGSLAGSASAVIGAARMMLGGIAALFAGIGGNPVVLGAVMVLCAVGAAATFVWPSDRPPPDGSVGS</sequence>
<evidence type="ECO:0000256" key="6">
    <source>
        <dbReference type="ARBA" id="ARBA00022989"/>
    </source>
</evidence>
<evidence type="ECO:0000256" key="3">
    <source>
        <dbReference type="ARBA" id="ARBA00022448"/>
    </source>
</evidence>
<comment type="subcellular location">
    <subcellularLocation>
        <location evidence="1">Cell membrane</location>
        <topology evidence="1">Multi-pass membrane protein</topology>
    </subcellularLocation>
</comment>
<comment type="similarity">
    <text evidence="2">Belongs to the major facilitator superfamily. Bcr/CmlA family.</text>
</comment>
<keyword evidence="7 8" id="KW-0472">Membrane</keyword>
<evidence type="ECO:0000256" key="7">
    <source>
        <dbReference type="ARBA" id="ARBA00023136"/>
    </source>
</evidence>
<feature type="transmembrane region" description="Helical" evidence="8">
    <location>
        <begin position="12"/>
        <end position="30"/>
    </location>
</feature>
<reference evidence="10 11" key="1">
    <citation type="submission" date="2020-04" db="EMBL/GenBank/DDBJ databases">
        <title>MicrobeNet Type strains.</title>
        <authorList>
            <person name="Nicholson A.C."/>
        </authorList>
    </citation>
    <scope>NUCLEOTIDE SEQUENCE [LARGE SCALE GENOMIC DNA]</scope>
    <source>
        <strain evidence="10 11">DSM 44113</strain>
    </source>
</reference>
<dbReference type="InterPro" id="IPR005829">
    <property type="entry name" value="Sugar_transporter_CS"/>
</dbReference>
<evidence type="ECO:0000256" key="1">
    <source>
        <dbReference type="ARBA" id="ARBA00004651"/>
    </source>
</evidence>
<feature type="transmembrane region" description="Helical" evidence="8">
    <location>
        <begin position="82"/>
        <end position="104"/>
    </location>
</feature>
<name>A0A846X0Y5_9ACTN</name>
<dbReference type="GO" id="GO:0042910">
    <property type="term" value="F:xenobiotic transmembrane transporter activity"/>
    <property type="evidence" value="ECO:0007669"/>
    <property type="project" value="InterPro"/>
</dbReference>
<dbReference type="GO" id="GO:0005886">
    <property type="term" value="C:plasma membrane"/>
    <property type="evidence" value="ECO:0007669"/>
    <property type="project" value="UniProtKB-SubCell"/>
</dbReference>
<feature type="transmembrane region" description="Helical" evidence="8">
    <location>
        <begin position="372"/>
        <end position="390"/>
    </location>
</feature>
<comment type="caution">
    <text evidence="10">The sequence shown here is derived from an EMBL/GenBank/DDBJ whole genome shotgun (WGS) entry which is preliminary data.</text>
</comment>
<dbReference type="InterPro" id="IPR020846">
    <property type="entry name" value="MFS_dom"/>
</dbReference>
<dbReference type="NCBIfam" id="TIGR00710">
    <property type="entry name" value="efflux_Bcr_CflA"/>
    <property type="match status" value="1"/>
</dbReference>
<feature type="transmembrane region" description="Helical" evidence="8">
    <location>
        <begin position="110"/>
        <end position="127"/>
    </location>
</feature>
<dbReference type="FunFam" id="1.20.1720.10:FF:000005">
    <property type="entry name" value="Bcr/CflA family efflux transporter"/>
    <property type="match status" value="1"/>
</dbReference>
<keyword evidence="3" id="KW-0813">Transport</keyword>
<keyword evidence="5 8" id="KW-0812">Transmembrane</keyword>
<keyword evidence="11" id="KW-1185">Reference proteome</keyword>
<dbReference type="EMBL" id="JAAXOQ010000012">
    <property type="protein sequence ID" value="NKY18843.1"/>
    <property type="molecule type" value="Genomic_DNA"/>
</dbReference>
<dbReference type="AlphaFoldDB" id="A0A846X0Y5"/>
<dbReference type="InterPro" id="IPR036259">
    <property type="entry name" value="MFS_trans_sf"/>
</dbReference>
<dbReference type="RefSeq" id="WP_168545871.1">
    <property type="nucleotide sequence ID" value="NZ_BAAAKS010000005.1"/>
</dbReference>
<gene>
    <name evidence="10" type="ORF">HF999_10730</name>
</gene>
<dbReference type="Gene3D" id="1.20.1720.10">
    <property type="entry name" value="Multidrug resistance protein D"/>
    <property type="match status" value="1"/>
</dbReference>
<feature type="transmembrane region" description="Helical" evidence="8">
    <location>
        <begin position="50"/>
        <end position="70"/>
    </location>
</feature>
<proteinExistence type="inferred from homology"/>
<feature type="transmembrane region" description="Helical" evidence="8">
    <location>
        <begin position="255"/>
        <end position="273"/>
    </location>
</feature>
<evidence type="ECO:0000313" key="10">
    <source>
        <dbReference type="EMBL" id="NKY18843.1"/>
    </source>
</evidence>
<dbReference type="SUPFAM" id="SSF103473">
    <property type="entry name" value="MFS general substrate transporter"/>
    <property type="match status" value="1"/>
</dbReference>
<feature type="domain" description="Major facilitator superfamily (MFS) profile" evidence="9">
    <location>
        <begin position="12"/>
        <end position="395"/>
    </location>
</feature>
<feature type="transmembrane region" description="Helical" evidence="8">
    <location>
        <begin position="169"/>
        <end position="189"/>
    </location>
</feature>
<evidence type="ECO:0000259" key="9">
    <source>
        <dbReference type="PROSITE" id="PS50850"/>
    </source>
</evidence>
<dbReference type="PANTHER" id="PTHR42718">
    <property type="entry name" value="MAJOR FACILITATOR SUPERFAMILY MULTIDRUG TRANSPORTER MFSC"/>
    <property type="match status" value="1"/>
</dbReference>
<dbReference type="CDD" id="cd17320">
    <property type="entry name" value="MFS_MdfA_MDR_like"/>
    <property type="match status" value="1"/>
</dbReference>
<evidence type="ECO:0000256" key="5">
    <source>
        <dbReference type="ARBA" id="ARBA00022692"/>
    </source>
</evidence>
<keyword evidence="6 8" id="KW-1133">Transmembrane helix</keyword>
<dbReference type="Pfam" id="PF07690">
    <property type="entry name" value="MFS_1"/>
    <property type="match status" value="1"/>
</dbReference>
<organism evidence="10 11">
    <name type="scientific">Tsukamurella spumae</name>
    <dbReference type="NCBI Taxonomy" id="44753"/>
    <lineage>
        <taxon>Bacteria</taxon>
        <taxon>Bacillati</taxon>
        <taxon>Actinomycetota</taxon>
        <taxon>Actinomycetes</taxon>
        <taxon>Mycobacteriales</taxon>
        <taxon>Tsukamurellaceae</taxon>
        <taxon>Tsukamurella</taxon>
    </lineage>
</organism>
<evidence type="ECO:0000256" key="4">
    <source>
        <dbReference type="ARBA" id="ARBA00022475"/>
    </source>
</evidence>
<feature type="transmembrane region" description="Helical" evidence="8">
    <location>
        <begin position="219"/>
        <end position="243"/>
    </location>
</feature>
<dbReference type="PROSITE" id="PS50850">
    <property type="entry name" value="MFS"/>
    <property type="match status" value="1"/>
</dbReference>
<feature type="transmembrane region" description="Helical" evidence="8">
    <location>
        <begin position="139"/>
        <end position="157"/>
    </location>
</feature>